<organism evidence="1 2">
    <name type="scientific">Rhabditophanes sp. KR3021</name>
    <dbReference type="NCBI Taxonomy" id="114890"/>
    <lineage>
        <taxon>Eukaryota</taxon>
        <taxon>Metazoa</taxon>
        <taxon>Ecdysozoa</taxon>
        <taxon>Nematoda</taxon>
        <taxon>Chromadorea</taxon>
        <taxon>Rhabditida</taxon>
        <taxon>Tylenchina</taxon>
        <taxon>Panagrolaimomorpha</taxon>
        <taxon>Strongyloidoidea</taxon>
        <taxon>Alloionematidae</taxon>
        <taxon>Rhabditophanes</taxon>
    </lineage>
</organism>
<evidence type="ECO:0000313" key="1">
    <source>
        <dbReference type="Proteomes" id="UP000095286"/>
    </source>
</evidence>
<proteinExistence type="predicted"/>
<evidence type="ECO:0000313" key="2">
    <source>
        <dbReference type="WBParaSite" id="RSKR_0000563500.1"/>
    </source>
</evidence>
<dbReference type="WBParaSite" id="RSKR_0000563500.1">
    <property type="protein sequence ID" value="RSKR_0000563500.1"/>
    <property type="gene ID" value="RSKR_0000563500"/>
</dbReference>
<protein>
    <submittedName>
        <fullName evidence="2">Gamma-glutamyltranspeptidase 1</fullName>
    </submittedName>
</protein>
<accession>A0AC35TZQ1</accession>
<dbReference type="Proteomes" id="UP000095286">
    <property type="component" value="Unplaced"/>
</dbReference>
<reference evidence="2" key="1">
    <citation type="submission" date="2016-11" db="UniProtKB">
        <authorList>
            <consortium name="WormBaseParasite"/>
        </authorList>
    </citation>
    <scope>IDENTIFICATION</scope>
    <source>
        <strain evidence="2">KR3021</strain>
    </source>
</reference>
<name>A0AC35TZQ1_9BILA</name>
<sequence>MSTYSSRYDDEHDPLIPHPIPSEDDNARQRGFTPAKQLLIGILLTMIIFFLLLTTIFFGALYFKSLQPNKAKLPPFPEPSPSFFGQYNKASVAADNEICSQIGRDILLLNGNAVDSAIATLFCIGVMDTHSAGIGGGHFLTFYNATQKKCHVIDARETAPGLANKTMYDNRWESSKTGWLAVAVAGEVHGLYTAYHNFGSKKVTWSQLIRPTIRLLTEGYPTSHALARALKDNEEWIKKEASMHVFINPETGLIFKAGEQIKTRVNLLKTFKMLADAPNPIEAFYNSNFTKVLVEEFEKNGGIISEADFAGYKSIIRSDDSVIYTSFKDNRFACGPPPPSASSVTQAILNIMDGYTFDSISNFDDYENYFHHFIEANKFAYAARSELGDMDFRVNATGIAKNITAREWAKNVRAKITHTTHEDSYYGGEFEYNEDHGTTHVSIIDVDGNAVSVTSTINLILGAKVISSSSGILHNNEMDDFSMPNHPNAFGIPPSKANYIEPGKRPMSSMSPIIIFTKSDSINKTDDILVVGGAGGSTIISGVAGVALQSMWLKDKNIKAAVDFPRLHNQLRPNVTVIENRMPEEYVTKLIERGHTFKKQENITVITAVRKESNGRITANSDWRKGLDSEPSGY</sequence>